<keyword evidence="5 10" id="KW-0732">Signal</keyword>
<keyword evidence="12" id="KW-1185">Reference proteome</keyword>
<dbReference type="GO" id="GO:0030600">
    <property type="term" value="F:feruloyl esterase activity"/>
    <property type="evidence" value="ECO:0007669"/>
    <property type="project" value="UniProtKB-EC"/>
</dbReference>
<dbReference type="Gene3D" id="3.40.50.1820">
    <property type="entry name" value="alpha/beta hydrolase"/>
    <property type="match status" value="1"/>
</dbReference>
<dbReference type="PANTHER" id="PTHR33938:SF15">
    <property type="entry name" value="FERULOYL ESTERASE B-RELATED"/>
    <property type="match status" value="1"/>
</dbReference>
<dbReference type="Pfam" id="PF07519">
    <property type="entry name" value="Tannase"/>
    <property type="match status" value="1"/>
</dbReference>
<organism evidence="11 12">
    <name type="scientific">Mycena venus</name>
    <dbReference type="NCBI Taxonomy" id="2733690"/>
    <lineage>
        <taxon>Eukaryota</taxon>
        <taxon>Fungi</taxon>
        <taxon>Dikarya</taxon>
        <taxon>Basidiomycota</taxon>
        <taxon>Agaricomycotina</taxon>
        <taxon>Agaricomycetes</taxon>
        <taxon>Agaricomycetidae</taxon>
        <taxon>Agaricales</taxon>
        <taxon>Marasmiineae</taxon>
        <taxon>Mycenaceae</taxon>
        <taxon>Mycena</taxon>
    </lineage>
</organism>
<name>A0A8H6YWS7_9AGAR</name>
<evidence type="ECO:0000256" key="10">
    <source>
        <dbReference type="RuleBase" id="RU361238"/>
    </source>
</evidence>
<dbReference type="InterPro" id="IPR011118">
    <property type="entry name" value="Tannase/feruloyl_esterase"/>
</dbReference>
<evidence type="ECO:0000256" key="1">
    <source>
        <dbReference type="ARBA" id="ARBA00006249"/>
    </source>
</evidence>
<keyword evidence="3" id="KW-0119">Carbohydrate metabolism</keyword>
<feature type="chain" id="PRO_5034749654" description="Carboxylic ester hydrolase" evidence="10">
    <location>
        <begin position="24"/>
        <end position="600"/>
    </location>
</feature>
<dbReference type="EMBL" id="JACAZI010000003">
    <property type="protein sequence ID" value="KAF7365751.1"/>
    <property type="molecule type" value="Genomic_DNA"/>
</dbReference>
<dbReference type="GO" id="GO:0046872">
    <property type="term" value="F:metal ion binding"/>
    <property type="evidence" value="ECO:0007669"/>
    <property type="project" value="UniProtKB-KW"/>
</dbReference>
<gene>
    <name evidence="11" type="ORF">MVEN_00448900</name>
</gene>
<dbReference type="InterPro" id="IPR029058">
    <property type="entry name" value="AB_hydrolase_fold"/>
</dbReference>
<dbReference type="AlphaFoldDB" id="A0A8H6YWS7"/>
<keyword evidence="7" id="KW-0106">Calcium</keyword>
<feature type="signal peptide" evidence="10">
    <location>
        <begin position="1"/>
        <end position="23"/>
    </location>
</feature>
<evidence type="ECO:0000256" key="6">
    <source>
        <dbReference type="ARBA" id="ARBA00022801"/>
    </source>
</evidence>
<comment type="catalytic activity">
    <reaction evidence="9">
        <text>feruloyl-polysaccharide + H2O = ferulate + polysaccharide.</text>
        <dbReference type="EC" id="3.1.1.73"/>
    </reaction>
</comment>
<dbReference type="SUPFAM" id="SSF53474">
    <property type="entry name" value="alpha/beta-Hydrolases"/>
    <property type="match status" value="1"/>
</dbReference>
<evidence type="ECO:0000256" key="9">
    <source>
        <dbReference type="ARBA" id="ARBA00034075"/>
    </source>
</evidence>
<evidence type="ECO:0000256" key="8">
    <source>
        <dbReference type="ARBA" id="ARBA00023157"/>
    </source>
</evidence>
<evidence type="ECO:0000256" key="7">
    <source>
        <dbReference type="ARBA" id="ARBA00022837"/>
    </source>
</evidence>
<evidence type="ECO:0000256" key="4">
    <source>
        <dbReference type="ARBA" id="ARBA00022723"/>
    </source>
</evidence>
<keyword evidence="8" id="KW-1015">Disulfide bond</keyword>
<dbReference type="PANTHER" id="PTHR33938">
    <property type="entry name" value="FERULOYL ESTERASE B-RELATED"/>
    <property type="match status" value="1"/>
</dbReference>
<accession>A0A8H6YWS7</accession>
<dbReference type="EC" id="3.1.1.-" evidence="10"/>
<evidence type="ECO:0000256" key="5">
    <source>
        <dbReference type="ARBA" id="ARBA00022729"/>
    </source>
</evidence>
<sequence>MHACRSEGSARLLLLLLPHTANGERMFPLGEPVVGFVGTAPRGAAVGHKIRWIPSVSLSKPARYELDPVISTYSVCLGDYTVMMNPLLLTTTLLLPIFGRAAEDPAAKCLGLKNTLQLENTTILDVAYVATPTNVSTAGSCQSSAPVTAAPLCRVYFVINTTATSAVHAEAWLPDTWYGRFLGLGNGGLNGCIDYVGLDYGTSLHFAAVSSDNGHDGNSGLPFLNHPEVINDFAFRAIHLEAVIGKQIVDAYYGTPAAKSYYLGCSTGGRQGTQAALKFPEDFDGILAGAPGTDFNSLTGWLGMLSHYVGETSPDSNTTADTSPKFITPELWSVVSAEILRQCDALDGVKDGIITEPDECNFRPEAIQCTANQTTGCLTPVQVEAVKNIYSPLFGLDGQLIYPRYSPGAEADPLASLIFGGNIWSPVADWERYAVLNVTEHDFTNFSLQDVELLRQVNPGGIATFDGNLSAFRNRGGKFLTYHGRRDPLISSTNSKRVYDLISHTLSLPLLDDFYRLFLIPGMGHCFGGLGPTSFGQGLAPGTNVVNNSAHNILLALVDWVEEGVAPATIIGSDGNGTERTHCRYPMRSVFNGTVFVCEE</sequence>
<keyword evidence="6 10" id="KW-0378">Hydrolase</keyword>
<comment type="similarity">
    <text evidence="1 10">Belongs to the tannase family.</text>
</comment>
<evidence type="ECO:0000256" key="3">
    <source>
        <dbReference type="ARBA" id="ARBA00022651"/>
    </source>
</evidence>
<keyword evidence="2" id="KW-0719">Serine esterase</keyword>
<evidence type="ECO:0000256" key="2">
    <source>
        <dbReference type="ARBA" id="ARBA00022487"/>
    </source>
</evidence>
<dbReference type="OrthoDB" id="3039123at2759"/>
<keyword evidence="3" id="KW-0858">Xylan degradation</keyword>
<dbReference type="GO" id="GO:0045493">
    <property type="term" value="P:xylan catabolic process"/>
    <property type="evidence" value="ECO:0007669"/>
    <property type="project" value="UniProtKB-KW"/>
</dbReference>
<protein>
    <recommendedName>
        <fullName evidence="10">Carboxylic ester hydrolase</fullName>
        <ecNumber evidence="10">3.1.1.-</ecNumber>
    </recommendedName>
</protein>
<keyword evidence="4" id="KW-0479">Metal-binding</keyword>
<dbReference type="Proteomes" id="UP000620124">
    <property type="component" value="Unassembled WGS sequence"/>
</dbReference>
<proteinExistence type="inferred from homology"/>
<comment type="caution">
    <text evidence="11">The sequence shown here is derived from an EMBL/GenBank/DDBJ whole genome shotgun (WGS) entry which is preliminary data.</text>
</comment>
<reference evidence="11" key="1">
    <citation type="submission" date="2020-05" db="EMBL/GenBank/DDBJ databases">
        <title>Mycena genomes resolve the evolution of fungal bioluminescence.</title>
        <authorList>
            <person name="Tsai I.J."/>
        </authorList>
    </citation>
    <scope>NUCLEOTIDE SEQUENCE</scope>
    <source>
        <strain evidence="11">CCC161011</strain>
    </source>
</reference>
<keyword evidence="3" id="KW-0624">Polysaccharide degradation</keyword>
<evidence type="ECO:0000313" key="12">
    <source>
        <dbReference type="Proteomes" id="UP000620124"/>
    </source>
</evidence>
<evidence type="ECO:0000313" key="11">
    <source>
        <dbReference type="EMBL" id="KAF7365751.1"/>
    </source>
</evidence>